<accession>A0ABS9TDC1</accession>
<evidence type="ECO:0000313" key="4">
    <source>
        <dbReference type="EMBL" id="MCH6166541.1"/>
    </source>
</evidence>
<dbReference type="PRINTS" id="PR00088">
    <property type="entry name" value="HAEMOXYGNASE"/>
</dbReference>
<dbReference type="InterPro" id="IPR002051">
    <property type="entry name" value="Haem_Oase"/>
</dbReference>
<keyword evidence="3" id="KW-0408">Iron</keyword>
<keyword evidence="5" id="KW-1185">Reference proteome</keyword>
<dbReference type="Pfam" id="PF01126">
    <property type="entry name" value="Heme_oxygenase"/>
    <property type="match status" value="1"/>
</dbReference>
<dbReference type="PIRSF" id="PIRSF000343">
    <property type="entry name" value="Haem_Oase"/>
    <property type="match status" value="1"/>
</dbReference>
<proteinExistence type="predicted"/>
<organism evidence="4 5">
    <name type="scientific">Pseudonocardia alaniniphila</name>
    <dbReference type="NCBI Taxonomy" id="75291"/>
    <lineage>
        <taxon>Bacteria</taxon>
        <taxon>Bacillati</taxon>
        <taxon>Actinomycetota</taxon>
        <taxon>Actinomycetes</taxon>
        <taxon>Pseudonocardiales</taxon>
        <taxon>Pseudonocardiaceae</taxon>
        <taxon>Pseudonocardia</taxon>
    </lineage>
</organism>
<keyword evidence="1" id="KW-0349">Heme</keyword>
<evidence type="ECO:0000256" key="1">
    <source>
        <dbReference type="ARBA" id="ARBA00022617"/>
    </source>
</evidence>
<dbReference type="InterPro" id="IPR016084">
    <property type="entry name" value="Haem_Oase-like_multi-hlx"/>
</dbReference>
<dbReference type="PANTHER" id="PTHR10720">
    <property type="entry name" value="HEME OXYGENASE"/>
    <property type="match status" value="1"/>
</dbReference>
<evidence type="ECO:0000256" key="2">
    <source>
        <dbReference type="ARBA" id="ARBA00022723"/>
    </source>
</evidence>
<evidence type="ECO:0000256" key="3">
    <source>
        <dbReference type="ARBA" id="ARBA00023004"/>
    </source>
</evidence>
<sequence length="222" mass="25049">MPVTTDLVSAPFSATLRASTRAVHERANHSGYMNALLGSELTLAGYTQLAVQYYFIYRAIEQVSDTMAGDDTGREFVFDELRRLPKLEADMAFLVGPDWRETIRPLPATESYVRRIHEASVWAGGYVAHHYTRYLGDIAGGQIIRRLLATNYGIVDEGALFYHFDEIGSAPAFRDRYRAKLDAAPWNETDRTRVVDETLIAFECNVAVFAELAEDMHRYQAA</sequence>
<reference evidence="4 5" key="1">
    <citation type="submission" date="2022-03" db="EMBL/GenBank/DDBJ databases">
        <title>Pseudonocardia alaer sp. nov., a novel actinomycete isolated from reed forest soil.</title>
        <authorList>
            <person name="Wang L."/>
        </authorList>
    </citation>
    <scope>NUCLEOTIDE SEQUENCE [LARGE SCALE GENOMIC DNA]</scope>
    <source>
        <strain evidence="4 5">Y-16303</strain>
    </source>
</reference>
<dbReference type="EMBL" id="JAKXMK010000010">
    <property type="protein sequence ID" value="MCH6166541.1"/>
    <property type="molecule type" value="Genomic_DNA"/>
</dbReference>
<keyword evidence="2" id="KW-0479">Metal-binding</keyword>
<dbReference type="PANTHER" id="PTHR10720:SF0">
    <property type="entry name" value="HEME OXYGENASE"/>
    <property type="match status" value="1"/>
</dbReference>
<dbReference type="Proteomes" id="UP001299970">
    <property type="component" value="Unassembled WGS sequence"/>
</dbReference>
<dbReference type="InterPro" id="IPR016053">
    <property type="entry name" value="Haem_Oase-like"/>
</dbReference>
<comment type="caution">
    <text evidence="4">The sequence shown here is derived from an EMBL/GenBank/DDBJ whole genome shotgun (WGS) entry which is preliminary data.</text>
</comment>
<name>A0ABS9TDC1_9PSEU</name>
<evidence type="ECO:0000313" key="5">
    <source>
        <dbReference type="Proteomes" id="UP001299970"/>
    </source>
</evidence>
<dbReference type="SUPFAM" id="SSF48613">
    <property type="entry name" value="Heme oxygenase-like"/>
    <property type="match status" value="1"/>
</dbReference>
<dbReference type="Gene3D" id="1.20.910.10">
    <property type="entry name" value="Heme oxygenase-like"/>
    <property type="match status" value="1"/>
</dbReference>
<dbReference type="RefSeq" id="WP_241036573.1">
    <property type="nucleotide sequence ID" value="NZ_BAAAJF010000039.1"/>
</dbReference>
<gene>
    <name evidence="4" type="ORF">MMF94_12695</name>
</gene>
<protein>
    <submittedName>
        <fullName evidence="4">Biliverdin-producing heme oxygenase</fullName>
    </submittedName>
</protein>
<dbReference type="CDD" id="cd19165">
    <property type="entry name" value="HemeO"/>
    <property type="match status" value="1"/>
</dbReference>